<name>M3F9B5_9ACTN</name>
<sequence length="50" mass="5524">MAGRSPGGFMVGMHGLLREVRRRMGARGAEGRVRCGTDLRSLAHCYLYSQ</sequence>
<dbReference type="EMBL" id="KB405056">
    <property type="protein sequence ID" value="EMF58288.1"/>
    <property type="molecule type" value="Genomic_DNA"/>
</dbReference>
<accession>M3F9B5</accession>
<evidence type="ECO:0000313" key="1">
    <source>
        <dbReference type="EMBL" id="EMF58288.1"/>
    </source>
</evidence>
<proteinExistence type="predicted"/>
<dbReference type="Proteomes" id="UP000030760">
    <property type="component" value="Unassembled WGS sequence"/>
</dbReference>
<reference evidence="2" key="1">
    <citation type="journal article" date="2013" name="Genome Announc.">
        <title>Draft Genome Sequence of Streptomyces bottropensis ATCC 25435, a Bottromycin-Producing Actinomycete.</title>
        <authorList>
            <person name="Zhang H."/>
            <person name="Zhou W."/>
            <person name="Zhuang Y."/>
            <person name="Liang X."/>
            <person name="Liu T."/>
        </authorList>
    </citation>
    <scope>NUCLEOTIDE SEQUENCE [LARGE SCALE GENOMIC DNA]</scope>
    <source>
        <strain evidence="2">ATCC 25435</strain>
    </source>
</reference>
<dbReference type="AlphaFoldDB" id="M3F9B5"/>
<evidence type="ECO:0000313" key="2">
    <source>
        <dbReference type="Proteomes" id="UP000030760"/>
    </source>
</evidence>
<protein>
    <submittedName>
        <fullName evidence="1">Uncharacterized protein</fullName>
    </submittedName>
</protein>
<organism evidence="1 2">
    <name type="scientific">Streptomyces bottropensis ATCC 25435</name>
    <dbReference type="NCBI Taxonomy" id="1054862"/>
    <lineage>
        <taxon>Bacteria</taxon>
        <taxon>Bacillati</taxon>
        <taxon>Actinomycetota</taxon>
        <taxon>Actinomycetes</taxon>
        <taxon>Kitasatosporales</taxon>
        <taxon>Streptomycetaceae</taxon>
        <taxon>Streptomyces</taxon>
    </lineage>
</organism>
<gene>
    <name evidence="1" type="ORF">SBD_0960</name>
</gene>